<reference evidence="1" key="1">
    <citation type="submission" date="2021-06" db="EMBL/GenBank/DDBJ databases">
        <authorList>
            <person name="Kallberg Y."/>
            <person name="Tangrot J."/>
            <person name="Rosling A."/>
        </authorList>
    </citation>
    <scope>NUCLEOTIDE SEQUENCE</scope>
    <source>
        <strain evidence="1">MA461A</strain>
    </source>
</reference>
<evidence type="ECO:0000313" key="1">
    <source>
        <dbReference type="EMBL" id="CAG8669072.1"/>
    </source>
</evidence>
<evidence type="ECO:0000313" key="2">
    <source>
        <dbReference type="Proteomes" id="UP000789920"/>
    </source>
</evidence>
<accession>A0ACA9NQ63</accession>
<gene>
    <name evidence="1" type="ORF">RPERSI_LOCUS8595</name>
</gene>
<sequence>IGQQSGTNFFKIVICGPETIKAKVEPKTIKAKALNHLLNRNYSYFEVQKNIKLLETYCFSTSPDNVEEFLVKLQAQIRDLFAKHENAIIYNIEKRDTYQSGKKDLLTDEIDKWICGRP</sequence>
<comment type="caution">
    <text evidence="1">The sequence shown here is derived from an EMBL/GenBank/DDBJ whole genome shotgun (WGS) entry which is preliminary data.</text>
</comment>
<dbReference type="Proteomes" id="UP000789920">
    <property type="component" value="Unassembled WGS sequence"/>
</dbReference>
<organism evidence="1 2">
    <name type="scientific">Racocetra persica</name>
    <dbReference type="NCBI Taxonomy" id="160502"/>
    <lineage>
        <taxon>Eukaryota</taxon>
        <taxon>Fungi</taxon>
        <taxon>Fungi incertae sedis</taxon>
        <taxon>Mucoromycota</taxon>
        <taxon>Glomeromycotina</taxon>
        <taxon>Glomeromycetes</taxon>
        <taxon>Diversisporales</taxon>
        <taxon>Gigasporaceae</taxon>
        <taxon>Racocetra</taxon>
    </lineage>
</organism>
<name>A0ACA9NQ63_9GLOM</name>
<dbReference type="EMBL" id="CAJVQC010015635">
    <property type="protein sequence ID" value="CAG8669072.1"/>
    <property type="molecule type" value="Genomic_DNA"/>
</dbReference>
<keyword evidence="2" id="KW-1185">Reference proteome</keyword>
<proteinExistence type="predicted"/>
<protein>
    <submittedName>
        <fullName evidence="1">29223_t:CDS:1</fullName>
    </submittedName>
</protein>
<feature type="non-terminal residue" evidence="1">
    <location>
        <position position="1"/>
    </location>
</feature>